<accession>A0A6C0J6F2</accession>
<evidence type="ECO:0000313" key="1">
    <source>
        <dbReference type="EMBL" id="QHU00863.1"/>
    </source>
</evidence>
<dbReference type="EMBL" id="MN740330">
    <property type="protein sequence ID" value="QHU00863.1"/>
    <property type="molecule type" value="Genomic_DNA"/>
</dbReference>
<reference evidence="1" key="1">
    <citation type="journal article" date="2020" name="Nature">
        <title>Giant virus diversity and host interactions through global metagenomics.</title>
        <authorList>
            <person name="Schulz F."/>
            <person name="Roux S."/>
            <person name="Paez-Espino D."/>
            <person name="Jungbluth S."/>
            <person name="Walsh D.A."/>
            <person name="Denef V.J."/>
            <person name="McMahon K.D."/>
            <person name="Konstantinidis K.T."/>
            <person name="Eloe-Fadrosh E.A."/>
            <person name="Kyrpides N.C."/>
            <person name="Woyke T."/>
        </authorList>
    </citation>
    <scope>NUCLEOTIDE SEQUENCE</scope>
    <source>
        <strain evidence="1">GVMAG-M-3300025860-20</strain>
    </source>
</reference>
<protein>
    <submittedName>
        <fullName evidence="1">Uncharacterized protein</fullName>
    </submittedName>
</protein>
<organism evidence="1">
    <name type="scientific">viral metagenome</name>
    <dbReference type="NCBI Taxonomy" id="1070528"/>
    <lineage>
        <taxon>unclassified sequences</taxon>
        <taxon>metagenomes</taxon>
        <taxon>organismal metagenomes</taxon>
    </lineage>
</organism>
<dbReference type="AlphaFoldDB" id="A0A6C0J6F2"/>
<name>A0A6C0J6F2_9ZZZZ</name>
<proteinExistence type="predicted"/>
<sequence>MKRKIPQHFKIYAKSNPVIQIPTKNVNPKYGSVMYVKLFNPI</sequence>